<dbReference type="PROSITE" id="PS50106">
    <property type="entry name" value="PDZ"/>
    <property type="match status" value="1"/>
</dbReference>
<dbReference type="Proteomes" id="UP001596978">
    <property type="component" value="Unassembled WGS sequence"/>
</dbReference>
<comment type="caution">
    <text evidence="2">The sequence shown here is derived from an EMBL/GenBank/DDBJ whole genome shotgun (WGS) entry which is preliminary data.</text>
</comment>
<dbReference type="InterPro" id="IPR029045">
    <property type="entry name" value="ClpP/crotonase-like_dom_sf"/>
</dbReference>
<evidence type="ECO:0000313" key="3">
    <source>
        <dbReference type="Proteomes" id="UP001596978"/>
    </source>
</evidence>
<name>A0ABW3CX68_9FLAO</name>
<dbReference type="InterPro" id="IPR001478">
    <property type="entry name" value="PDZ"/>
</dbReference>
<dbReference type="PANTHER" id="PTHR32060:SF22">
    <property type="entry name" value="CARBOXYL-TERMINAL-PROCESSING PEPTIDASE 3, CHLOROPLASTIC"/>
    <property type="match status" value="1"/>
</dbReference>
<protein>
    <submittedName>
        <fullName evidence="2">S41 family peptidase</fullName>
    </submittedName>
</protein>
<gene>
    <name evidence="2" type="ORF">ACFQ1M_09190</name>
</gene>
<dbReference type="Gene3D" id="3.90.226.10">
    <property type="entry name" value="2-enoyl-CoA Hydratase, Chain A, domain 1"/>
    <property type="match status" value="1"/>
</dbReference>
<organism evidence="2 3">
    <name type="scientific">Sungkyunkwania multivorans</name>
    <dbReference type="NCBI Taxonomy" id="1173618"/>
    <lineage>
        <taxon>Bacteria</taxon>
        <taxon>Pseudomonadati</taxon>
        <taxon>Bacteroidota</taxon>
        <taxon>Flavobacteriia</taxon>
        <taxon>Flavobacteriales</taxon>
        <taxon>Flavobacteriaceae</taxon>
        <taxon>Sungkyunkwania</taxon>
    </lineage>
</organism>
<dbReference type="Pfam" id="PF18294">
    <property type="entry name" value="Pept_S41_N"/>
    <property type="match status" value="1"/>
</dbReference>
<dbReference type="Pfam" id="PF03572">
    <property type="entry name" value="Peptidase_S41"/>
    <property type="match status" value="1"/>
</dbReference>
<accession>A0ABW3CX68</accession>
<dbReference type="SUPFAM" id="SSF50156">
    <property type="entry name" value="PDZ domain-like"/>
    <property type="match status" value="1"/>
</dbReference>
<dbReference type="SUPFAM" id="SSF52096">
    <property type="entry name" value="ClpP/crotonase"/>
    <property type="match status" value="1"/>
</dbReference>
<dbReference type="CDD" id="cd07561">
    <property type="entry name" value="Peptidase_S41_CPP_like"/>
    <property type="match status" value="1"/>
</dbReference>
<reference evidence="3" key="1">
    <citation type="journal article" date="2019" name="Int. J. Syst. Evol. Microbiol.">
        <title>The Global Catalogue of Microorganisms (GCM) 10K type strain sequencing project: providing services to taxonomists for standard genome sequencing and annotation.</title>
        <authorList>
            <consortium name="The Broad Institute Genomics Platform"/>
            <consortium name="The Broad Institute Genome Sequencing Center for Infectious Disease"/>
            <person name="Wu L."/>
            <person name="Ma J."/>
        </authorList>
    </citation>
    <scope>NUCLEOTIDE SEQUENCE [LARGE SCALE GENOMIC DNA]</scope>
    <source>
        <strain evidence="3">CCUG 62952</strain>
    </source>
</reference>
<dbReference type="Gene3D" id="3.30.750.170">
    <property type="match status" value="1"/>
</dbReference>
<dbReference type="EMBL" id="JBHTJH010000005">
    <property type="protein sequence ID" value="MFD0862385.1"/>
    <property type="molecule type" value="Genomic_DNA"/>
</dbReference>
<dbReference type="InterPro" id="IPR036034">
    <property type="entry name" value="PDZ_sf"/>
</dbReference>
<dbReference type="Gene3D" id="2.30.42.10">
    <property type="match status" value="1"/>
</dbReference>
<sequence length="503" mass="55076">MATIVVIATALGCSDRDDSITQASGELVEEDFIWKGLNLFYFWQDIVPDLADDRFTTNQEYTEFLRSWNSPEEQFYNLCYQHEVIVGSSAAEDRFSFITDDYNELISLSTGEFRTNGVEFGLIRFQDNNDVFGYVRYILPNSDASTKNIQRGDFFLGVNGTQITVDNFSSLLFGSNDSYTLNMASIANASGFTSSGVLSSALELNNVDVALTKAAYTENPVFITKTIETGGKRIGYLMYNGFTSAFNTELNNAFATFQNPAITDLVIDLRYNPGGSVNTATALASMITGGNAGQLFLKERWNSKIQPQLSEDQISNNFASQLSNGTDINSLGLSEVYILTTGSSASASEALINGLDPYITVKQIGTRTRGKNEFSITLVDDVGNSLVYNPGRVGNINPNNSYGMQPLVGRIENAAGFFDYTDGIAPETNLPEDLTDLGILGDETEPLLAEAIAQITGTTRRSIKDVPDVRNIYDSKEGIRFWGGMQVDGKNLPPINDLLAIEE</sequence>
<dbReference type="PANTHER" id="PTHR32060">
    <property type="entry name" value="TAIL-SPECIFIC PROTEASE"/>
    <property type="match status" value="1"/>
</dbReference>
<dbReference type="InterPro" id="IPR005151">
    <property type="entry name" value="Tail-specific_protease"/>
</dbReference>
<proteinExistence type="predicted"/>
<dbReference type="InterPro" id="IPR041613">
    <property type="entry name" value="Pept_S41_N"/>
</dbReference>
<feature type="domain" description="PDZ" evidence="1">
    <location>
        <begin position="105"/>
        <end position="187"/>
    </location>
</feature>
<dbReference type="SMART" id="SM00245">
    <property type="entry name" value="TSPc"/>
    <property type="match status" value="1"/>
</dbReference>
<evidence type="ECO:0000313" key="2">
    <source>
        <dbReference type="EMBL" id="MFD0862385.1"/>
    </source>
</evidence>
<dbReference type="RefSeq" id="WP_386407268.1">
    <property type="nucleotide sequence ID" value="NZ_JBHTJH010000005.1"/>
</dbReference>
<keyword evidence="3" id="KW-1185">Reference proteome</keyword>
<evidence type="ECO:0000259" key="1">
    <source>
        <dbReference type="PROSITE" id="PS50106"/>
    </source>
</evidence>